<dbReference type="EMBL" id="BLKC01000012">
    <property type="protein sequence ID" value="GFF28865.1"/>
    <property type="molecule type" value="Genomic_DNA"/>
</dbReference>
<evidence type="ECO:0000313" key="2">
    <source>
        <dbReference type="EMBL" id="GFF28865.1"/>
    </source>
</evidence>
<name>A0A8H3NA41_9EURO</name>
<feature type="compositionally biased region" description="Polar residues" evidence="1">
    <location>
        <begin position="105"/>
        <end position="118"/>
    </location>
</feature>
<protein>
    <submittedName>
        <fullName evidence="2">Uncharacterized protein</fullName>
    </submittedName>
</protein>
<comment type="caution">
    <text evidence="2">The sequence shown here is derived from an EMBL/GenBank/DDBJ whole genome shotgun (WGS) entry which is preliminary data.</text>
</comment>
<accession>A0A8H3NA41</accession>
<gene>
    <name evidence="2" type="ORF">IFM46972_02469</name>
</gene>
<proteinExistence type="predicted"/>
<feature type="region of interest" description="Disordered" evidence="1">
    <location>
        <begin position="86"/>
        <end position="122"/>
    </location>
</feature>
<sequence length="1595" mass="169063">MNHHGVHRRSVDNVGTVLEDLVVHVTLTTGETSPVGQDHDGQLLAIVEVTESLSSLEGRVGVPHTTGFLADLLHGVRVGRVGRGNVLNGTSLDSNDTHRDATEAGTANDNGASPSTKSLLKGSSIEQAREEAFLIFLASDEPADIVRLLRGRVVGDIAVPVIGPGPDGNGCTLLVGHEGHPLDNLLDTLKVIGGSHVRDTVLVHDLSTTELQVRRVNLATQQLVDGRGTSQNDRLAFHLDGSLAQTDKVGTDTNGAAGDQSDGKDILVSARGGSSDETRALQTFNTQAILGTNDSGDLVALFALVVNELGYDFLLLAGIELLLDLGSQVKVLESSLGLLRIVPGHREVGDQLIGHTDASTGVGREVDTRNAKLPGQLGTLAEELVFLGTEGTDLEGDVVGNDDEPSAFGILRGASSNDPSNHTVGVGTRASREFDQVVGIIENKLAVLNALANRGPLAGQGGDLGHSLGPAVLEGLTEQLGEIVDVLGAHEMSLVTLGLKPLLGRVGCGDRTQVHGAELVGTTDAVEEPFTLLRLLLNVQLNLDDEAVGVGDDHTQRIRHASGRIGAQNTDLGTGDTKAPETATEALKETSQGLFHILGLQVEHRREVDEDVVEIGVVVADDLQSIQDVIHETVSLRDQVLRGGNIVTETARSHHGTDEVTLVDGLVVLGALADGLVDVNVPVLGEDRLDLELGQTSEFKLEGEGRFAVTDAFIFLVGRSTEGEVARVAAVLAADEGDAADAASEQLLLEAGKNAVDLSNDLVVVKIFEVADGHVADTGQFIIGLNARSRSTLALQICNEPILTGLLLRAGTRECLQGLRQLLLGVLQVLNRDNHTLSEGLIAAVVDEVGHITNGVESPEGAGLRSWCAGGRHLVGVDGTELRLSQLAKGKVPGDQGNFAVRMILDTFQRIGPVGAANVDLESSQGDPWVRVNEEPGQHIKDSVLGVHHLLEDGEFGLPVVPTGLSVSGFDNGGAQDEFHLRHTLLQRGKRTLDEDLTGLESDLGGGPRLKFSELLQDGLEVLPNIANTRLVGAVHGQDGQDQVVLRANAAVRQNNLNDAGNVVLVLFSELQNGIFVTDVAAREEALDLVVLLQQSSEDIELVGLQAIHILVDDLLKRQEGGLEDVGVGWVDILLNEAGDSLLQLLGGELGLSGVRPIDNALKLSVQLLGHAGMKGRRLSVPFTVGELRVPQNLNQLLQSGVHDHLVVVTHENVLENAVKQGESLRRLATDHLRGSKVGQLSGEWLRMRDTRRVIQSEDTEDVTGFEGGTRLLDELDNTVFLRNQGHVHLHDLDFGEGLTSLDVLAILDSELDKLSGGRRAELSRIILLLQQARLSVDAQASCSGFLLPVDVVTATVQENEQATISQSTDTDRALGSVDEEVVAVQAGSGRGKFVTLALVDEVHGKDGLEDILGRHLTLFEALAVLLDTAFAGQVSLGYRTAQNSHDGVWTLSGQLVRDELIQPSSGDGVLFERRSLQQLDQVLDCRAEVTTDAQLLQSDNHVFPRRRTVLTIGENVTELTVGEAVDTTGGTDGEVTPDVGRTAEVQFVHGTAGGLETFTGIFGSDTAGRRVSLGLRAALGLEALFAGEVEVNLG</sequence>
<evidence type="ECO:0000256" key="1">
    <source>
        <dbReference type="SAM" id="MobiDB-lite"/>
    </source>
</evidence>
<dbReference type="Proteomes" id="UP000465221">
    <property type="component" value="Unassembled WGS sequence"/>
</dbReference>
<reference evidence="2 3" key="1">
    <citation type="submission" date="2020-01" db="EMBL/GenBank/DDBJ databases">
        <title>Draft genome sequence of Aspergillus udagawae IFM 46972.</title>
        <authorList>
            <person name="Takahashi H."/>
            <person name="Yaguchi T."/>
        </authorList>
    </citation>
    <scope>NUCLEOTIDE SEQUENCE [LARGE SCALE GENOMIC DNA]</scope>
    <source>
        <strain evidence="2 3">IFM 46972</strain>
    </source>
</reference>
<organism evidence="2 3">
    <name type="scientific">Aspergillus udagawae</name>
    <dbReference type="NCBI Taxonomy" id="91492"/>
    <lineage>
        <taxon>Eukaryota</taxon>
        <taxon>Fungi</taxon>
        <taxon>Dikarya</taxon>
        <taxon>Ascomycota</taxon>
        <taxon>Pezizomycotina</taxon>
        <taxon>Eurotiomycetes</taxon>
        <taxon>Eurotiomycetidae</taxon>
        <taxon>Eurotiales</taxon>
        <taxon>Aspergillaceae</taxon>
        <taxon>Aspergillus</taxon>
        <taxon>Aspergillus subgen. Fumigati</taxon>
    </lineage>
</organism>
<evidence type="ECO:0000313" key="3">
    <source>
        <dbReference type="Proteomes" id="UP000465221"/>
    </source>
</evidence>